<gene>
    <name evidence="9" type="primary">yjjP</name>
    <name evidence="9" type="ORF">NCTC11091_01536</name>
</gene>
<keyword evidence="3 7" id="KW-0812">Transmembrane</keyword>
<accession>A0A378Q6C6</accession>
<dbReference type="PANTHER" id="PTHR34390">
    <property type="entry name" value="UPF0442 PROTEIN YJJB-RELATED"/>
    <property type="match status" value="1"/>
</dbReference>
<evidence type="ECO:0000256" key="4">
    <source>
        <dbReference type="ARBA" id="ARBA00022989"/>
    </source>
</evidence>
<keyword evidence="4 7" id="KW-1133">Transmembrane helix</keyword>
<dbReference type="InterPro" id="IPR010619">
    <property type="entry name" value="ThrE-like_N"/>
</dbReference>
<feature type="transmembrane region" description="Helical" evidence="7">
    <location>
        <begin position="167"/>
        <end position="185"/>
    </location>
</feature>
<keyword evidence="5 7" id="KW-0472">Membrane</keyword>
<dbReference type="Proteomes" id="UP000255193">
    <property type="component" value="Unassembled WGS sequence"/>
</dbReference>
<dbReference type="GO" id="GO:0015744">
    <property type="term" value="P:succinate transport"/>
    <property type="evidence" value="ECO:0007669"/>
    <property type="project" value="TreeGrafter"/>
</dbReference>
<evidence type="ECO:0000256" key="3">
    <source>
        <dbReference type="ARBA" id="ARBA00022692"/>
    </source>
</evidence>
<proteinExistence type="inferred from homology"/>
<evidence type="ECO:0000313" key="10">
    <source>
        <dbReference type="Proteomes" id="UP000255193"/>
    </source>
</evidence>
<dbReference type="RefSeq" id="WP_079352002.1">
    <property type="nucleotide sequence ID" value="NZ_MXAO01000006.1"/>
</dbReference>
<evidence type="ECO:0000256" key="7">
    <source>
        <dbReference type="SAM" id="Phobius"/>
    </source>
</evidence>
<dbReference type="AlphaFoldDB" id="A0A378Q6C6"/>
<organism evidence="9 10">
    <name type="scientific">Faucicola atlantae</name>
    <dbReference type="NCBI Taxonomy" id="34059"/>
    <lineage>
        <taxon>Bacteria</taxon>
        <taxon>Pseudomonadati</taxon>
        <taxon>Pseudomonadota</taxon>
        <taxon>Gammaproteobacteria</taxon>
        <taxon>Moraxellales</taxon>
        <taxon>Moraxellaceae</taxon>
        <taxon>Faucicola</taxon>
    </lineage>
</organism>
<evidence type="ECO:0000256" key="2">
    <source>
        <dbReference type="ARBA" id="ARBA00022475"/>
    </source>
</evidence>
<comment type="similarity">
    <text evidence="6">Belongs to the ThrE exporter (TC 2.A.79) family.</text>
</comment>
<evidence type="ECO:0000256" key="5">
    <source>
        <dbReference type="ARBA" id="ARBA00023136"/>
    </source>
</evidence>
<keyword evidence="2" id="KW-1003">Cell membrane</keyword>
<evidence type="ECO:0000256" key="6">
    <source>
        <dbReference type="ARBA" id="ARBA00034125"/>
    </source>
</evidence>
<dbReference type="Pfam" id="PF06738">
    <property type="entry name" value="ThrE"/>
    <property type="match status" value="1"/>
</dbReference>
<feature type="transmembrane region" description="Helical" evidence="7">
    <location>
        <begin position="192"/>
        <end position="214"/>
    </location>
</feature>
<evidence type="ECO:0000256" key="1">
    <source>
        <dbReference type="ARBA" id="ARBA00004651"/>
    </source>
</evidence>
<dbReference type="GO" id="GO:0005886">
    <property type="term" value="C:plasma membrane"/>
    <property type="evidence" value="ECO:0007669"/>
    <property type="project" value="UniProtKB-SubCell"/>
</dbReference>
<feature type="domain" description="Threonine/serine exporter-like N-terminal" evidence="8">
    <location>
        <begin position="36"/>
        <end position="275"/>
    </location>
</feature>
<evidence type="ECO:0000313" key="9">
    <source>
        <dbReference type="EMBL" id="STY95738.1"/>
    </source>
</evidence>
<dbReference type="EMBL" id="UGQA01000001">
    <property type="protein sequence ID" value="STY95738.1"/>
    <property type="molecule type" value="Genomic_DNA"/>
</dbReference>
<feature type="transmembrane region" description="Helical" evidence="7">
    <location>
        <begin position="220"/>
        <end position="240"/>
    </location>
</feature>
<dbReference type="PANTHER" id="PTHR34390:SF2">
    <property type="entry name" value="SUCCINATE TRANSPORTER SUBUNIT YJJP-RELATED"/>
    <property type="match status" value="1"/>
</dbReference>
<reference evidence="9 10" key="1">
    <citation type="submission" date="2018-06" db="EMBL/GenBank/DDBJ databases">
        <authorList>
            <consortium name="Pathogen Informatics"/>
            <person name="Doyle S."/>
        </authorList>
    </citation>
    <scope>NUCLEOTIDE SEQUENCE [LARGE SCALE GENOMIC DNA]</scope>
    <source>
        <strain evidence="9 10">NCTC11091</strain>
    </source>
</reference>
<dbReference type="InterPro" id="IPR050539">
    <property type="entry name" value="ThrE_Dicarb/AminoAcid_Exp"/>
</dbReference>
<sequence length="285" mass="30760">MPNSAPVQPLAVPADEAQKRRALPYIAYEDQQKITRLCVRCGLLLMQHGAESAVVVDLCRRLGHALGVGSVECGLVFNSITVTTIYSNRCITTLRASTSQNINLHVVVQIQRIVLDLEAMPRTSTLEHAVERFDAIDRETYPTWVVAPMVGVACACFAYLAGGDLGVVAVTWVAGTCGLTVRKWLTQHHFNTFVAALITAFIASILGSIALATHTGNDPHIAIASSVLLLLPSFPLINSFSDMLKGYMAMGVGRLAFVLVMTLSTCIGILCALLLLRIDQWGIPT</sequence>
<name>A0A378Q6C6_9GAMM</name>
<comment type="subcellular location">
    <subcellularLocation>
        <location evidence="1">Cell membrane</location>
        <topology evidence="1">Multi-pass membrane protein</topology>
    </subcellularLocation>
</comment>
<protein>
    <submittedName>
        <fullName evidence="9">Inner membrane protein YjjP</fullName>
    </submittedName>
</protein>
<feature type="transmembrane region" description="Helical" evidence="7">
    <location>
        <begin position="252"/>
        <end position="276"/>
    </location>
</feature>
<evidence type="ECO:0000259" key="8">
    <source>
        <dbReference type="Pfam" id="PF06738"/>
    </source>
</evidence>
<dbReference type="GO" id="GO:0022857">
    <property type="term" value="F:transmembrane transporter activity"/>
    <property type="evidence" value="ECO:0007669"/>
    <property type="project" value="InterPro"/>
</dbReference>